<evidence type="ECO:0000313" key="1">
    <source>
        <dbReference type="EMBL" id="OQP59599.1"/>
    </source>
</evidence>
<dbReference type="Proteomes" id="UP000192796">
    <property type="component" value="Unassembled WGS sequence"/>
</dbReference>
<proteinExistence type="predicted"/>
<comment type="caution">
    <text evidence="1">The sequence shown here is derived from an EMBL/GenBank/DDBJ whole genome shotgun (WGS) entry which is preliminary data.</text>
</comment>
<gene>
    <name evidence="1" type="ORF">A3860_37045</name>
</gene>
<dbReference type="EMBL" id="LVYD01000076">
    <property type="protein sequence ID" value="OQP59599.1"/>
    <property type="molecule type" value="Genomic_DNA"/>
</dbReference>
<reference evidence="1 2" key="1">
    <citation type="submission" date="2016-03" db="EMBL/GenBank/DDBJ databases">
        <title>Niastella vici sp. nov., isolated from farmland soil.</title>
        <authorList>
            <person name="Chen L."/>
            <person name="Wang D."/>
            <person name="Yang S."/>
            <person name="Wang G."/>
        </authorList>
    </citation>
    <scope>NUCLEOTIDE SEQUENCE [LARGE SCALE GENOMIC DNA]</scope>
    <source>
        <strain evidence="1 2">DJ57</strain>
    </source>
</reference>
<sequence length="154" mass="17714">MHPYIPHLLNDITAAYRTEKPCQEREKSFAEILEEISRMKADRKNTFGYFCGLKKEDFPPSDQLLKKEMKLVSSAFKKMMRSWNISCWLPKGLPADLVYDLLIRTLERKINPLESGMVQFSYCSMNPSNCLLGQHCTCLTRKASEGGGFIEIKP</sequence>
<accession>A0A1V9FML8</accession>
<dbReference type="OrthoDB" id="1441229at2"/>
<name>A0A1V9FML8_9BACT</name>
<dbReference type="RefSeq" id="WP_081154624.1">
    <property type="nucleotide sequence ID" value="NZ_LVYD01000076.1"/>
</dbReference>
<dbReference type="AlphaFoldDB" id="A0A1V9FML8"/>
<keyword evidence="2" id="KW-1185">Reference proteome</keyword>
<protein>
    <submittedName>
        <fullName evidence="1">Uncharacterized protein</fullName>
    </submittedName>
</protein>
<organism evidence="1 2">
    <name type="scientific">Niastella vici</name>
    <dbReference type="NCBI Taxonomy" id="1703345"/>
    <lineage>
        <taxon>Bacteria</taxon>
        <taxon>Pseudomonadati</taxon>
        <taxon>Bacteroidota</taxon>
        <taxon>Chitinophagia</taxon>
        <taxon>Chitinophagales</taxon>
        <taxon>Chitinophagaceae</taxon>
        <taxon>Niastella</taxon>
    </lineage>
</organism>
<evidence type="ECO:0000313" key="2">
    <source>
        <dbReference type="Proteomes" id="UP000192796"/>
    </source>
</evidence>